<dbReference type="FunFam" id="1.20.1560.10:FF:000014">
    <property type="entry name" value="Multidrug resistance-associated protein member 4"/>
    <property type="match status" value="1"/>
</dbReference>
<dbReference type="CDD" id="cd18580">
    <property type="entry name" value="ABC_6TM_ABCC_D2"/>
    <property type="match status" value="1"/>
</dbReference>
<evidence type="ECO:0000256" key="4">
    <source>
        <dbReference type="ARBA" id="ARBA00022741"/>
    </source>
</evidence>
<dbReference type="InterPro" id="IPR011527">
    <property type="entry name" value="ABC1_TM_dom"/>
</dbReference>
<dbReference type="InterPro" id="IPR017871">
    <property type="entry name" value="ABC_transporter-like_CS"/>
</dbReference>
<dbReference type="InterPro" id="IPR027417">
    <property type="entry name" value="P-loop_NTPase"/>
</dbReference>
<evidence type="ECO:0000256" key="6">
    <source>
        <dbReference type="ARBA" id="ARBA00022989"/>
    </source>
</evidence>
<dbReference type="InterPro" id="IPR044746">
    <property type="entry name" value="ABCC_6TM_D1"/>
</dbReference>
<dbReference type="OrthoDB" id="6500128at2759"/>
<evidence type="ECO:0000256" key="3">
    <source>
        <dbReference type="ARBA" id="ARBA00022692"/>
    </source>
</evidence>
<keyword evidence="3 8" id="KW-0812">Transmembrane</keyword>
<dbReference type="InterPro" id="IPR044726">
    <property type="entry name" value="ABCC_6TM_D2"/>
</dbReference>
<dbReference type="Gene3D" id="1.20.1560.10">
    <property type="entry name" value="ABC transporter type 1, transmembrane domain"/>
    <property type="match status" value="2"/>
</dbReference>
<reference evidence="11 12" key="1">
    <citation type="journal article" date="2008" name="Nature">
        <title>The genome of the model beetle and pest Tribolium castaneum.</title>
        <authorList>
            <consortium name="Tribolium Genome Sequencing Consortium"/>
            <person name="Richards S."/>
            <person name="Gibbs R.A."/>
            <person name="Weinstock G.M."/>
            <person name="Brown S.J."/>
            <person name="Denell R."/>
            <person name="Beeman R.W."/>
            <person name="Gibbs R."/>
            <person name="Beeman R.W."/>
            <person name="Brown S.J."/>
            <person name="Bucher G."/>
            <person name="Friedrich M."/>
            <person name="Grimmelikhuijzen C.J."/>
            <person name="Klingler M."/>
            <person name="Lorenzen M."/>
            <person name="Richards S."/>
            <person name="Roth S."/>
            <person name="Schroder R."/>
            <person name="Tautz D."/>
            <person name="Zdobnov E.M."/>
            <person name="Muzny D."/>
            <person name="Gibbs R.A."/>
            <person name="Weinstock G.M."/>
            <person name="Attaway T."/>
            <person name="Bell S."/>
            <person name="Buhay C.J."/>
            <person name="Chandrabose M.N."/>
            <person name="Chavez D."/>
            <person name="Clerk-Blankenburg K.P."/>
            <person name="Cree A."/>
            <person name="Dao M."/>
            <person name="Davis C."/>
            <person name="Chacko J."/>
            <person name="Dinh H."/>
            <person name="Dugan-Rocha S."/>
            <person name="Fowler G."/>
            <person name="Garner T.T."/>
            <person name="Garnes J."/>
            <person name="Gnirke A."/>
            <person name="Hawes A."/>
            <person name="Hernandez J."/>
            <person name="Hines S."/>
            <person name="Holder M."/>
            <person name="Hume J."/>
            <person name="Jhangiani S.N."/>
            <person name="Joshi V."/>
            <person name="Khan Z.M."/>
            <person name="Jackson L."/>
            <person name="Kovar C."/>
            <person name="Kowis A."/>
            <person name="Lee S."/>
            <person name="Lewis L.R."/>
            <person name="Margolis J."/>
            <person name="Morgan M."/>
            <person name="Nazareth L.V."/>
            <person name="Nguyen N."/>
            <person name="Okwuonu G."/>
            <person name="Parker D."/>
            <person name="Richards S."/>
            <person name="Ruiz S.J."/>
            <person name="Santibanez J."/>
            <person name="Savard J."/>
            <person name="Scherer S.E."/>
            <person name="Schneider B."/>
            <person name="Sodergren E."/>
            <person name="Tautz D."/>
            <person name="Vattahil S."/>
            <person name="Villasana D."/>
            <person name="White C.S."/>
            <person name="Wright R."/>
            <person name="Park Y."/>
            <person name="Beeman R.W."/>
            <person name="Lord J."/>
            <person name="Oppert B."/>
            <person name="Lorenzen M."/>
            <person name="Brown S."/>
            <person name="Wang L."/>
            <person name="Savard J."/>
            <person name="Tautz D."/>
            <person name="Richards S."/>
            <person name="Weinstock G."/>
            <person name="Gibbs R.A."/>
            <person name="Liu Y."/>
            <person name="Worley K."/>
            <person name="Weinstock G."/>
            <person name="Elsik C.G."/>
            <person name="Reese J.T."/>
            <person name="Elhaik E."/>
            <person name="Landan G."/>
            <person name="Graur D."/>
            <person name="Arensburger P."/>
            <person name="Atkinson P."/>
            <person name="Beeman R.W."/>
            <person name="Beidler J."/>
            <person name="Brown S.J."/>
            <person name="Demuth J.P."/>
            <person name="Drury D.W."/>
            <person name="Du Y.Z."/>
            <person name="Fujiwara H."/>
            <person name="Lorenzen M."/>
            <person name="Maselli V."/>
            <person name="Osanai M."/>
            <person name="Park Y."/>
            <person name="Robertson H.M."/>
            <person name="Tu Z."/>
            <person name="Wang J.J."/>
            <person name="Wang S."/>
            <person name="Richards S."/>
            <person name="Song H."/>
            <person name="Zhang L."/>
            <person name="Sodergren E."/>
            <person name="Werner D."/>
            <person name="Stanke M."/>
            <person name="Morgenstern B."/>
            <person name="Solovyev V."/>
            <person name="Kosarev P."/>
            <person name="Brown G."/>
            <person name="Chen H.C."/>
            <person name="Ermolaeva O."/>
            <person name="Hlavina W."/>
            <person name="Kapustin Y."/>
            <person name="Kiryutin B."/>
            <person name="Kitts P."/>
            <person name="Maglott D."/>
            <person name="Pruitt K."/>
            <person name="Sapojnikov V."/>
            <person name="Souvorov A."/>
            <person name="Mackey A.J."/>
            <person name="Waterhouse R.M."/>
            <person name="Wyder S."/>
            <person name="Zdobnov E.M."/>
            <person name="Zdobnov E.M."/>
            <person name="Wyder S."/>
            <person name="Kriventseva E.V."/>
            <person name="Kadowaki T."/>
            <person name="Bork P."/>
            <person name="Aranda M."/>
            <person name="Bao R."/>
            <person name="Beermann A."/>
            <person name="Berns N."/>
            <person name="Bolognesi R."/>
            <person name="Bonneton F."/>
            <person name="Bopp D."/>
            <person name="Brown S.J."/>
            <person name="Bucher G."/>
            <person name="Butts T."/>
            <person name="Chaumot A."/>
            <person name="Denell R.E."/>
            <person name="Ferrier D.E."/>
            <person name="Friedrich M."/>
            <person name="Gordon C.M."/>
            <person name="Jindra M."/>
            <person name="Klingler M."/>
            <person name="Lan Q."/>
            <person name="Lattorff H.M."/>
            <person name="Laudet V."/>
            <person name="von Levetsow C."/>
            <person name="Liu Z."/>
            <person name="Lutz R."/>
            <person name="Lynch J.A."/>
            <person name="da Fonseca R.N."/>
            <person name="Posnien N."/>
            <person name="Reuter R."/>
            <person name="Roth S."/>
            <person name="Savard J."/>
            <person name="Schinko J.B."/>
            <person name="Schmitt C."/>
            <person name="Schoppmeier M."/>
            <person name="Schroder R."/>
            <person name="Shippy T.D."/>
            <person name="Simonnet F."/>
            <person name="Marques-Souza H."/>
            <person name="Tautz D."/>
            <person name="Tomoyasu Y."/>
            <person name="Trauner J."/>
            <person name="Van der Zee M."/>
            <person name="Vervoort M."/>
            <person name="Wittkopp N."/>
            <person name="Wimmer E.A."/>
            <person name="Yang X."/>
            <person name="Jones A.K."/>
            <person name="Sattelle D.B."/>
            <person name="Ebert P.R."/>
            <person name="Nelson D."/>
            <person name="Scott J.G."/>
            <person name="Beeman R.W."/>
            <person name="Muthukrishnan S."/>
            <person name="Kramer K.J."/>
            <person name="Arakane Y."/>
            <person name="Beeman R.W."/>
            <person name="Zhu Q."/>
            <person name="Hogenkamp D."/>
            <person name="Dixit R."/>
            <person name="Oppert B."/>
            <person name="Jiang H."/>
            <person name="Zou Z."/>
            <person name="Marshall J."/>
            <person name="Elpidina E."/>
            <person name="Vinokurov K."/>
            <person name="Oppert C."/>
            <person name="Zou Z."/>
            <person name="Evans J."/>
            <person name="Lu Z."/>
            <person name="Zhao P."/>
            <person name="Sumathipala N."/>
            <person name="Altincicek B."/>
            <person name="Vilcinskas A."/>
            <person name="Williams M."/>
            <person name="Hultmark D."/>
            <person name="Hetru C."/>
            <person name="Jiang H."/>
            <person name="Grimmelikhuijzen C.J."/>
            <person name="Hauser F."/>
            <person name="Cazzamali G."/>
            <person name="Williamson M."/>
            <person name="Park Y."/>
            <person name="Li B."/>
            <person name="Tanaka Y."/>
            <person name="Predel R."/>
            <person name="Neupert S."/>
            <person name="Schachtner J."/>
            <person name="Verleyen P."/>
            <person name="Raible F."/>
            <person name="Bork P."/>
            <person name="Friedrich M."/>
            <person name="Walden K.K."/>
            <person name="Robertson H.M."/>
            <person name="Angeli S."/>
            <person name="Foret S."/>
            <person name="Bucher G."/>
            <person name="Schuetz S."/>
            <person name="Maleszka R."/>
            <person name="Wimmer E.A."/>
            <person name="Beeman R.W."/>
            <person name="Lorenzen M."/>
            <person name="Tomoyasu Y."/>
            <person name="Miller S.C."/>
            <person name="Grossmann D."/>
            <person name="Bucher G."/>
        </authorList>
    </citation>
    <scope>NUCLEOTIDE SEQUENCE [LARGE SCALE GENOMIC DNA]</scope>
    <source>
        <strain evidence="11 12">Georgia GA2</strain>
    </source>
</reference>
<evidence type="ECO:0000256" key="2">
    <source>
        <dbReference type="ARBA" id="ARBA00022448"/>
    </source>
</evidence>
<dbReference type="SMART" id="SM00382">
    <property type="entry name" value="AAA"/>
    <property type="match status" value="2"/>
</dbReference>
<dbReference type="KEGG" id="tca:660296"/>
<dbReference type="eggNOG" id="KOG0054">
    <property type="taxonomic scope" value="Eukaryota"/>
</dbReference>
<dbReference type="Gene3D" id="3.40.50.300">
    <property type="entry name" value="P-loop containing nucleotide triphosphate hydrolases"/>
    <property type="match status" value="2"/>
</dbReference>
<feature type="transmembrane region" description="Helical" evidence="8">
    <location>
        <begin position="129"/>
        <end position="151"/>
    </location>
</feature>
<dbReference type="InParanoid" id="D6WLN0"/>
<dbReference type="PANTHER" id="PTHR24223:SF448">
    <property type="entry name" value="FI20146P1-RELATED"/>
    <property type="match status" value="1"/>
</dbReference>
<evidence type="ECO:0000256" key="1">
    <source>
        <dbReference type="ARBA" id="ARBA00004141"/>
    </source>
</evidence>
<dbReference type="Proteomes" id="UP000007266">
    <property type="component" value="Linkage group 5"/>
</dbReference>
<dbReference type="GO" id="GO:0140359">
    <property type="term" value="F:ABC-type transporter activity"/>
    <property type="evidence" value="ECO:0000318"/>
    <property type="project" value="GO_Central"/>
</dbReference>
<dbReference type="SUPFAM" id="SSF52540">
    <property type="entry name" value="P-loop containing nucleoside triphosphate hydrolases"/>
    <property type="match status" value="2"/>
</dbReference>
<protein>
    <submittedName>
        <fullName evidence="11">Putative multidrug resistance-associated protein lethal(2)03659-like Protein</fullName>
    </submittedName>
</protein>
<dbReference type="InterPro" id="IPR036640">
    <property type="entry name" value="ABC1_TM_sf"/>
</dbReference>
<feature type="transmembrane region" description="Helical" evidence="8">
    <location>
        <begin position="87"/>
        <end position="109"/>
    </location>
</feature>
<dbReference type="PROSITE" id="PS50893">
    <property type="entry name" value="ABC_TRANSPORTER_2"/>
    <property type="match status" value="2"/>
</dbReference>
<dbReference type="InterPro" id="IPR003439">
    <property type="entry name" value="ABC_transporter-like_ATP-bd"/>
</dbReference>
<sequence>MYHGVDQKKRTNPKEKANLFSLITFFFTHDLLKKGYKNDFVEEDVYEVLHKFRSSKLGDTLEEQWAKEQKRKNPSVYRLLWACYGKYYLFLGFIQLGMKICVLAIQPNALGKFVSYFTSSTKLTRADAIYYACVLIAINIINTTYGHNYMFHIMELGVRIKTAFCSLIYRKSLKLTSSSLSATSVGKIVTLVTKDVTNFENAIIFMNDMWISLILLVLTSWMMYKKIGVAALAGVLFLVLIIPLQVLFGKLTTTLRLKASKVTDQRIQLTQEILSAIKTIKMYTWERFFGEKISKAREKEVTKVKQIFFSKATSLVIGGLVISVTFYIIVITYIQMGNYFTAEVAVFLNGCLHILRSSVTISIPIGIAQTAELIASVNRIRKFLTADEQPQTSTESDSKPIIELKQVAVEVNKIPILHNVNLTFKSGLNFITGKLGGGKSSLLKTILRDYPTCAGSLTIHGTVSYASEEPWLFPSSIRQNILFGQKYNPERYNKVLQVCALEQDFDTFEKGDSTIVDDRGMNLSKGQQARISLARAVYCDSDIYLLDDCLSSLDTQVQEYVFRECVKTFLKDKIVVMISHNERQIKDGDCVVIMEGGTVKSCLKPSEIRDEEIEELVREDDKGVEDDIIDNIVLENDESREDTKLIDKPKHNIYSEQKKEGKVDFGVYRKYFTHGGSLFVLFLIILLFVSAQSASIFSENCVKNWINLQQNISDYKFNASNISETEYHTLIRKNTKVINMYTAAIITSTVLLLLRAFALFAFATRASVALHKAMALSVVNATMKFFDLHYIGNILNRFSKDLAMIDEILPHTLYECFRMICFISGVLILILIVRALFIIPICIMAALLFILRKYYLPTGRSLKRLESATRSPFIGHLNASLEGLTIIRAYRTEDILREEFDKHQDLYTSTFYMMQCTARAFAYFADMICSLFMAIIITWLLITRSDSLPGNVTLAITQALGLTGLLQWAIRQWAELENYMTSVERVLEYANVETENRAGQVLDDWPTGGKITYQRVNLTYGKSKEFVLKDITFAINPREKIGIVGRTGAGKSSLISTLFRLYRCEGAIAIDDVDIKTLSLDFLRSNIAIIPQDPVLFSGTIRSNIDPIGLHTDEEIWKAVTTANLKTLVTSLDYEITESGSNYSSGQRQLICLARAIISKCKIIILDEATANVDPETDVMIYSIIQENFASCTVLTIAHRLHTVMYSDRVMVVDKGEIVEFDSPSVLLSNQDGFFYKMIQQANLLK</sequence>
<evidence type="ECO:0000259" key="10">
    <source>
        <dbReference type="PROSITE" id="PS50929"/>
    </source>
</evidence>
<evidence type="ECO:0000256" key="5">
    <source>
        <dbReference type="ARBA" id="ARBA00022840"/>
    </source>
</evidence>
<keyword evidence="5" id="KW-0067">ATP-binding</keyword>
<dbReference type="CDD" id="cd18579">
    <property type="entry name" value="ABC_6TM_ABCC_D1"/>
    <property type="match status" value="1"/>
</dbReference>
<dbReference type="EMBL" id="KQ971343">
    <property type="protein sequence ID" value="EFA04135.1"/>
    <property type="molecule type" value="Genomic_DNA"/>
</dbReference>
<dbReference type="CDD" id="cd03250">
    <property type="entry name" value="ABCC_MRP_domain1"/>
    <property type="match status" value="1"/>
</dbReference>
<evidence type="ECO:0000313" key="12">
    <source>
        <dbReference type="Proteomes" id="UP000007266"/>
    </source>
</evidence>
<organism evidence="11 12">
    <name type="scientific">Tribolium castaneum</name>
    <name type="common">Red flour beetle</name>
    <dbReference type="NCBI Taxonomy" id="7070"/>
    <lineage>
        <taxon>Eukaryota</taxon>
        <taxon>Metazoa</taxon>
        <taxon>Ecdysozoa</taxon>
        <taxon>Arthropoda</taxon>
        <taxon>Hexapoda</taxon>
        <taxon>Insecta</taxon>
        <taxon>Pterygota</taxon>
        <taxon>Neoptera</taxon>
        <taxon>Endopterygota</taxon>
        <taxon>Coleoptera</taxon>
        <taxon>Polyphaga</taxon>
        <taxon>Cucujiformia</taxon>
        <taxon>Tenebrionidae</taxon>
        <taxon>Tenebrionidae incertae sedis</taxon>
        <taxon>Tribolium</taxon>
    </lineage>
</organism>
<feature type="transmembrane region" description="Helical" evidence="8">
    <location>
        <begin position="817"/>
        <end position="850"/>
    </location>
</feature>
<dbReference type="Pfam" id="PF00664">
    <property type="entry name" value="ABC_membrane"/>
    <property type="match status" value="2"/>
</dbReference>
<evidence type="ECO:0000259" key="9">
    <source>
        <dbReference type="PROSITE" id="PS50893"/>
    </source>
</evidence>
<feature type="domain" description="ABC transmembrane type-1" evidence="10">
    <location>
        <begin position="104"/>
        <end position="348"/>
    </location>
</feature>
<dbReference type="OMA" id="IVIMATH"/>
<feature type="transmembrane region" description="Helical" evidence="8">
    <location>
        <begin position="740"/>
        <end position="762"/>
    </location>
</feature>
<dbReference type="AlphaFoldDB" id="D6WLN0"/>
<keyword evidence="12" id="KW-1185">Reference proteome</keyword>
<dbReference type="GO" id="GO:0005524">
    <property type="term" value="F:ATP binding"/>
    <property type="evidence" value="ECO:0007669"/>
    <property type="project" value="UniProtKB-KW"/>
</dbReference>
<dbReference type="GO" id="GO:0016887">
    <property type="term" value="F:ATP hydrolysis activity"/>
    <property type="evidence" value="ECO:0007669"/>
    <property type="project" value="InterPro"/>
</dbReference>
<evidence type="ECO:0000313" key="11">
    <source>
        <dbReference type="EMBL" id="EFA04135.1"/>
    </source>
</evidence>
<dbReference type="InterPro" id="IPR003593">
    <property type="entry name" value="AAA+_ATPase"/>
</dbReference>
<keyword evidence="4" id="KW-0547">Nucleotide-binding</keyword>
<feature type="transmembrane region" description="Helical" evidence="8">
    <location>
        <begin position="227"/>
        <end position="248"/>
    </location>
</feature>
<dbReference type="InterPro" id="IPR050173">
    <property type="entry name" value="ABC_transporter_C-like"/>
</dbReference>
<feature type="transmembrane region" description="Helical" evidence="8">
    <location>
        <begin position="312"/>
        <end position="334"/>
    </location>
</feature>
<gene>
    <name evidence="11" type="primary">AUGUSTUS-3.0.2_14379</name>
    <name evidence="11" type="ORF">TcasGA2_TC014379</name>
</gene>
<feature type="transmembrane region" description="Helical" evidence="8">
    <location>
        <begin position="202"/>
        <end position="221"/>
    </location>
</feature>
<dbReference type="PROSITE" id="PS00211">
    <property type="entry name" value="ABC_TRANSPORTER_1"/>
    <property type="match status" value="2"/>
</dbReference>
<keyword evidence="2" id="KW-0813">Transport</keyword>
<dbReference type="SUPFAM" id="SSF90123">
    <property type="entry name" value="ABC transporter transmembrane region"/>
    <property type="match status" value="2"/>
</dbReference>
<keyword evidence="7 8" id="KW-0472">Membrane</keyword>
<name>D6WLN0_TRICA</name>
<evidence type="ECO:0000256" key="8">
    <source>
        <dbReference type="SAM" id="Phobius"/>
    </source>
</evidence>
<feature type="transmembrane region" description="Helical" evidence="8">
    <location>
        <begin position="678"/>
        <end position="697"/>
    </location>
</feature>
<accession>D6WLN0</accession>
<dbReference type="STRING" id="7070.D6WLN0"/>
<dbReference type="PANTHER" id="PTHR24223">
    <property type="entry name" value="ATP-BINDING CASSETTE SUB-FAMILY C"/>
    <property type="match status" value="1"/>
</dbReference>
<feature type="transmembrane region" description="Helical" evidence="8">
    <location>
        <begin position="920"/>
        <end position="942"/>
    </location>
</feature>
<dbReference type="FunFam" id="3.40.50.300:FF:000163">
    <property type="entry name" value="Multidrug resistance-associated protein member 4"/>
    <property type="match status" value="1"/>
</dbReference>
<evidence type="ECO:0000256" key="7">
    <source>
        <dbReference type="ARBA" id="ARBA00023136"/>
    </source>
</evidence>
<dbReference type="CDD" id="cd03244">
    <property type="entry name" value="ABCC_MRP_domain2"/>
    <property type="match status" value="1"/>
</dbReference>
<feature type="domain" description="ABC transporter" evidence="9">
    <location>
        <begin position="1013"/>
        <end position="1240"/>
    </location>
</feature>
<dbReference type="GO" id="GO:0005886">
    <property type="term" value="C:plasma membrane"/>
    <property type="evidence" value="ECO:0000318"/>
    <property type="project" value="GO_Central"/>
</dbReference>
<proteinExistence type="predicted"/>
<dbReference type="GO" id="GO:0055085">
    <property type="term" value="P:transmembrane transport"/>
    <property type="evidence" value="ECO:0000318"/>
    <property type="project" value="GO_Central"/>
</dbReference>
<dbReference type="FunFam" id="1.20.1560.10:FF:000026">
    <property type="entry name" value="Multidrug resistance-associated protein lethal(2)03659"/>
    <property type="match status" value="1"/>
</dbReference>
<comment type="subcellular location">
    <subcellularLocation>
        <location evidence="1">Membrane</location>
        <topology evidence="1">Multi-pass membrane protein</topology>
    </subcellularLocation>
</comment>
<reference evidence="11 12" key="2">
    <citation type="journal article" date="2010" name="Nucleic Acids Res.">
        <title>BeetleBase in 2010: revisions to provide comprehensive genomic information for Tribolium castaneum.</title>
        <authorList>
            <person name="Kim H.S."/>
            <person name="Murphy T."/>
            <person name="Xia J."/>
            <person name="Caragea D."/>
            <person name="Park Y."/>
            <person name="Beeman R.W."/>
            <person name="Lorenzen M.D."/>
            <person name="Butcher S."/>
            <person name="Manak J.R."/>
            <person name="Brown S.J."/>
        </authorList>
    </citation>
    <scope>GENOME REANNOTATION</scope>
    <source>
        <strain evidence="11 12">Georgia GA2</strain>
    </source>
</reference>
<dbReference type="PhylomeDB" id="D6WLN0"/>
<keyword evidence="6 8" id="KW-1133">Transmembrane helix</keyword>
<feature type="domain" description="ABC transporter" evidence="9">
    <location>
        <begin position="402"/>
        <end position="621"/>
    </location>
</feature>
<dbReference type="Pfam" id="PF00005">
    <property type="entry name" value="ABC_tran"/>
    <property type="match status" value="2"/>
</dbReference>
<feature type="domain" description="ABC transmembrane type-1" evidence="10">
    <location>
        <begin position="740"/>
        <end position="978"/>
    </location>
</feature>
<dbReference type="PROSITE" id="PS50929">
    <property type="entry name" value="ABC_TM1F"/>
    <property type="match status" value="2"/>
</dbReference>
<dbReference type="FunFam" id="3.40.50.300:FF:002978">
    <property type="entry name" value="Putative multidrug resistance-associated protein lethal(2)03659-like Protein"/>
    <property type="match status" value="1"/>
</dbReference>
<dbReference type="HOGENOM" id="CLU_000604_27_3_1"/>